<dbReference type="Pfam" id="PF23473">
    <property type="entry name" value="LysM3_LYK4_5"/>
    <property type="match status" value="1"/>
</dbReference>
<feature type="region of interest" description="Disordered" evidence="10">
    <location>
        <begin position="266"/>
        <end position="288"/>
    </location>
</feature>
<dbReference type="PANTHER" id="PTHR45927:SF6">
    <property type="entry name" value="PROTEIN LYK5"/>
    <property type="match status" value="1"/>
</dbReference>
<feature type="signal peptide" evidence="12">
    <location>
        <begin position="1"/>
        <end position="25"/>
    </location>
</feature>
<name>A0A4S4E8A9_CAMSN</name>
<evidence type="ECO:0000256" key="11">
    <source>
        <dbReference type="SAM" id="Phobius"/>
    </source>
</evidence>
<evidence type="ECO:0000256" key="9">
    <source>
        <dbReference type="ARBA" id="ARBA00023157"/>
    </source>
</evidence>
<dbReference type="GO" id="GO:0051707">
    <property type="term" value="P:response to other organism"/>
    <property type="evidence" value="ECO:0007669"/>
    <property type="project" value="UniProtKB-ARBA"/>
</dbReference>
<keyword evidence="16" id="KW-1185">Reference proteome</keyword>
<comment type="caution">
    <text evidence="15">The sequence shown here is derived from an EMBL/GenBank/DDBJ whole genome shotgun (WGS) entry which is preliminary data.</text>
</comment>
<protein>
    <recommendedName>
        <fullName evidence="17">Protein kinase domain-containing protein</fullName>
    </recommendedName>
</protein>
<keyword evidence="2" id="KW-1003">Cell membrane</keyword>
<evidence type="ECO:0000256" key="3">
    <source>
        <dbReference type="ARBA" id="ARBA00022692"/>
    </source>
</evidence>
<accession>A0A4S4E8A9</accession>
<dbReference type="InterPro" id="IPR001245">
    <property type="entry name" value="Ser-Thr/Tyr_kinase_cat_dom"/>
</dbReference>
<dbReference type="InterPro" id="IPR000719">
    <property type="entry name" value="Prot_kinase_dom"/>
</dbReference>
<dbReference type="AlphaFoldDB" id="A0A4S4E8A9"/>
<comment type="subcellular location">
    <subcellularLocation>
        <location evidence="1">Cell membrane</location>
        <topology evidence="1">Single-pass membrane protein</topology>
    </subcellularLocation>
</comment>
<dbReference type="Pfam" id="PF07714">
    <property type="entry name" value="PK_Tyr_Ser-Thr"/>
    <property type="match status" value="1"/>
</dbReference>
<keyword evidence="4 12" id="KW-0732">Signal</keyword>
<dbReference type="Pfam" id="PF23472">
    <property type="entry name" value="LysM2_CERK1_LYK3_4_5"/>
    <property type="match status" value="1"/>
</dbReference>
<evidence type="ECO:0000256" key="8">
    <source>
        <dbReference type="ARBA" id="ARBA00023136"/>
    </source>
</evidence>
<dbReference type="PROSITE" id="PS50011">
    <property type="entry name" value="PROTEIN_KINASE_DOM"/>
    <property type="match status" value="1"/>
</dbReference>
<evidence type="ECO:0008006" key="17">
    <source>
        <dbReference type="Google" id="ProtNLM"/>
    </source>
</evidence>
<feature type="region of interest" description="Disordered" evidence="10">
    <location>
        <begin position="330"/>
        <end position="359"/>
    </location>
</feature>
<evidence type="ECO:0000256" key="10">
    <source>
        <dbReference type="SAM" id="MobiDB-lite"/>
    </source>
</evidence>
<reference evidence="15 16" key="1">
    <citation type="journal article" date="2018" name="Proc. Natl. Acad. Sci. U.S.A.">
        <title>Draft genome sequence of Camellia sinensis var. sinensis provides insights into the evolution of the tea genome and tea quality.</title>
        <authorList>
            <person name="Wei C."/>
            <person name="Yang H."/>
            <person name="Wang S."/>
            <person name="Zhao J."/>
            <person name="Liu C."/>
            <person name="Gao L."/>
            <person name="Xia E."/>
            <person name="Lu Y."/>
            <person name="Tai Y."/>
            <person name="She G."/>
            <person name="Sun J."/>
            <person name="Cao H."/>
            <person name="Tong W."/>
            <person name="Gao Q."/>
            <person name="Li Y."/>
            <person name="Deng W."/>
            <person name="Jiang X."/>
            <person name="Wang W."/>
            <person name="Chen Q."/>
            <person name="Zhang S."/>
            <person name="Li H."/>
            <person name="Wu J."/>
            <person name="Wang P."/>
            <person name="Li P."/>
            <person name="Shi C."/>
            <person name="Zheng F."/>
            <person name="Jian J."/>
            <person name="Huang B."/>
            <person name="Shan D."/>
            <person name="Shi M."/>
            <person name="Fang C."/>
            <person name="Yue Y."/>
            <person name="Li F."/>
            <person name="Li D."/>
            <person name="Wei S."/>
            <person name="Han B."/>
            <person name="Jiang C."/>
            <person name="Yin Y."/>
            <person name="Xia T."/>
            <person name="Zhang Z."/>
            <person name="Bennetzen J.L."/>
            <person name="Zhao S."/>
            <person name="Wan X."/>
        </authorList>
    </citation>
    <scope>NUCLEOTIDE SEQUENCE [LARGE SCALE GENOMIC DNA]</scope>
    <source>
        <strain evidence="16">cv. Shuchazao</strain>
        <tissue evidence="15">Leaf</tissue>
    </source>
</reference>
<dbReference type="GO" id="GO:0004672">
    <property type="term" value="F:protein kinase activity"/>
    <property type="evidence" value="ECO:0007669"/>
    <property type="project" value="InterPro"/>
</dbReference>
<keyword evidence="5" id="KW-0547">Nucleotide-binding</keyword>
<feature type="region of interest" description="Disordered" evidence="10">
    <location>
        <begin position="584"/>
        <end position="603"/>
    </location>
</feature>
<dbReference type="InterPro" id="IPR011009">
    <property type="entry name" value="Kinase-like_dom_sf"/>
</dbReference>
<evidence type="ECO:0000256" key="4">
    <source>
        <dbReference type="ARBA" id="ARBA00022729"/>
    </source>
</evidence>
<dbReference type="GO" id="GO:0005886">
    <property type="term" value="C:plasma membrane"/>
    <property type="evidence" value="ECO:0007669"/>
    <property type="project" value="UniProtKB-SubCell"/>
</dbReference>
<keyword evidence="3 11" id="KW-0812">Transmembrane</keyword>
<dbReference type="InterPro" id="IPR056561">
    <property type="entry name" value="NFP_LYK_LysM1"/>
</dbReference>
<keyword evidence="7 11" id="KW-1133">Transmembrane helix</keyword>
<dbReference type="SUPFAM" id="SSF56112">
    <property type="entry name" value="Protein kinase-like (PK-like)"/>
    <property type="match status" value="1"/>
</dbReference>
<dbReference type="PROSITE" id="PS51782">
    <property type="entry name" value="LYSM"/>
    <property type="match status" value="1"/>
</dbReference>
<dbReference type="STRING" id="542762.A0A4S4E8A9"/>
<dbReference type="InterPro" id="IPR018392">
    <property type="entry name" value="LysM"/>
</dbReference>
<evidence type="ECO:0000313" key="16">
    <source>
        <dbReference type="Proteomes" id="UP000306102"/>
    </source>
</evidence>
<evidence type="ECO:0000313" key="15">
    <source>
        <dbReference type="EMBL" id="THG12319.1"/>
    </source>
</evidence>
<evidence type="ECO:0000256" key="1">
    <source>
        <dbReference type="ARBA" id="ARBA00004162"/>
    </source>
</evidence>
<dbReference type="Gene3D" id="3.30.200.20">
    <property type="entry name" value="Phosphorylase Kinase, domain 1"/>
    <property type="match status" value="1"/>
</dbReference>
<dbReference type="EMBL" id="SDRB02006609">
    <property type="protein sequence ID" value="THG12319.1"/>
    <property type="molecule type" value="Genomic_DNA"/>
</dbReference>
<proteinExistence type="predicted"/>
<dbReference type="FunFam" id="1.10.510.10:FF:000468">
    <property type="entry name" value="PTI1-like tyrosine-protein kinase 3"/>
    <property type="match status" value="1"/>
</dbReference>
<dbReference type="Proteomes" id="UP000306102">
    <property type="component" value="Unassembled WGS sequence"/>
</dbReference>
<keyword evidence="8 11" id="KW-0472">Membrane</keyword>
<keyword evidence="6" id="KW-0067">ATP-binding</keyword>
<dbReference type="InterPro" id="IPR052611">
    <property type="entry name" value="Plant_RLK_LysM"/>
</dbReference>
<evidence type="ECO:0000259" key="14">
    <source>
        <dbReference type="PROSITE" id="PS51782"/>
    </source>
</evidence>
<gene>
    <name evidence="15" type="ORF">TEA_001506</name>
</gene>
<organism evidence="15 16">
    <name type="scientific">Camellia sinensis var. sinensis</name>
    <name type="common">China tea</name>
    <dbReference type="NCBI Taxonomy" id="542762"/>
    <lineage>
        <taxon>Eukaryota</taxon>
        <taxon>Viridiplantae</taxon>
        <taxon>Streptophyta</taxon>
        <taxon>Embryophyta</taxon>
        <taxon>Tracheophyta</taxon>
        <taxon>Spermatophyta</taxon>
        <taxon>Magnoliopsida</taxon>
        <taxon>eudicotyledons</taxon>
        <taxon>Gunneridae</taxon>
        <taxon>Pentapetalae</taxon>
        <taxon>asterids</taxon>
        <taxon>Ericales</taxon>
        <taxon>Theaceae</taxon>
        <taxon>Camellia</taxon>
    </lineage>
</organism>
<dbReference type="Gene3D" id="1.10.510.10">
    <property type="entry name" value="Transferase(Phosphotransferase) domain 1"/>
    <property type="match status" value="1"/>
</dbReference>
<evidence type="ECO:0000256" key="7">
    <source>
        <dbReference type="ARBA" id="ARBA00022989"/>
    </source>
</evidence>
<feature type="compositionally biased region" description="Basic and acidic residues" evidence="10">
    <location>
        <begin position="584"/>
        <end position="596"/>
    </location>
</feature>
<feature type="domain" description="Protein kinase" evidence="13">
    <location>
        <begin position="378"/>
        <end position="675"/>
    </location>
</feature>
<dbReference type="InterPro" id="IPR056563">
    <property type="entry name" value="LysM3_LYK4_5"/>
</dbReference>
<dbReference type="InterPro" id="IPR056562">
    <property type="entry name" value="LysM2_CERK1_LYK3_4_5"/>
</dbReference>
<sequence length="697" mass="76346">MVRIICNIVVVVVVVVLVLFQEIQGSSGQQTYVNNKQLDCDKNYANTLGYVCNGVASSCLSYLTFRSTLIYDSPATIGYLLSADPSQIAQINNISDVQTIPTDTLLIVPVNCTCFSNSNNSNNSNSSTNTTSTVSSSSYQHNASYVLKTTSETYFTVSNNTYEGLTTCQAMKAQNPYYYRDLLVGMRLSVPLSCACPTSNQTHSGFNYLLTYLVNWGESIESIANTFAGAADNQTILLANELSPDSIIFPFTPLLVPLRTHPTKLNTAALSPPPPPSPPSSTEFSVGNTTTTSSPKWVFVGAGVGGAALLLLAFSGFLFCFFFRRRRNQKPVHGSTPQPTGETLSELPDYSAVPPDSKSWSVSSEGVRYAIGSLTAYKFEELQKATGFFGESNRIKGSVYRGSFNGDDAAVKVMKGDVSDEINILRQINHSSIIRLSGFCVHDGNTYLVYEYAENGSLSDWLHSNSKTASYSTSNLGWKQRVQIAYDVADALNYLHNYTSPPYIHKNLKTSNILLDGHLRAKVANFGLARSLPENQDLQLTRHVVGTHGYMAPEYIENGLVTPKLDVYAFGVVMLELLSGREAARGGRDGNNKKNGEDEEDGEEELLSATIRQVLGGQNVRDKLRGFIDPCLGHQYPLDLAYSLAQLAKNCIGTRDDLNSRPAMAEVFMTLSKILSSSMDWDPSDELEHSRSLNSRR</sequence>
<dbReference type="PANTHER" id="PTHR45927">
    <property type="entry name" value="LYSM-DOMAIN RECEPTOR-LIKE KINASE-RELATED"/>
    <property type="match status" value="1"/>
</dbReference>
<feature type="domain" description="LysM" evidence="14">
    <location>
        <begin position="210"/>
        <end position="256"/>
    </location>
</feature>
<evidence type="ECO:0000256" key="12">
    <source>
        <dbReference type="SAM" id="SignalP"/>
    </source>
</evidence>
<keyword evidence="9" id="KW-1015">Disulfide bond</keyword>
<evidence type="ECO:0000259" key="13">
    <source>
        <dbReference type="PROSITE" id="PS50011"/>
    </source>
</evidence>
<evidence type="ECO:0000256" key="5">
    <source>
        <dbReference type="ARBA" id="ARBA00022741"/>
    </source>
</evidence>
<feature type="transmembrane region" description="Helical" evidence="11">
    <location>
        <begin position="297"/>
        <end position="323"/>
    </location>
</feature>
<feature type="chain" id="PRO_5020426586" description="Protein kinase domain-containing protein" evidence="12">
    <location>
        <begin position="26"/>
        <end position="697"/>
    </location>
</feature>
<evidence type="ECO:0000256" key="6">
    <source>
        <dbReference type="ARBA" id="ARBA00022840"/>
    </source>
</evidence>
<evidence type="ECO:0000256" key="2">
    <source>
        <dbReference type="ARBA" id="ARBA00022475"/>
    </source>
</evidence>
<dbReference type="GO" id="GO:0005524">
    <property type="term" value="F:ATP binding"/>
    <property type="evidence" value="ECO:0007669"/>
    <property type="project" value="UniProtKB-KW"/>
</dbReference>
<dbReference type="Pfam" id="PF23446">
    <property type="entry name" value="LysM1_NFP_LYK"/>
    <property type="match status" value="1"/>
</dbReference>